<accession>A0AAJ2GYE6</accession>
<comment type="caution">
    <text evidence="2">The sequence shown here is derived from an EMBL/GenBank/DDBJ whole genome shotgun (WGS) entry which is preliminary data.</text>
</comment>
<dbReference type="PANTHER" id="PTHR30327">
    <property type="entry name" value="UNCHARACTERIZED PROTEIN YQGE"/>
    <property type="match status" value="1"/>
</dbReference>
<dbReference type="PANTHER" id="PTHR30327:SF1">
    <property type="entry name" value="UPF0301 PROTEIN YQGE"/>
    <property type="match status" value="1"/>
</dbReference>
<organism evidence="2 3">
    <name type="scientific">Rhizobium hidalgonense</name>
    <dbReference type="NCBI Taxonomy" id="1538159"/>
    <lineage>
        <taxon>Bacteria</taxon>
        <taxon>Pseudomonadati</taxon>
        <taxon>Pseudomonadota</taxon>
        <taxon>Alphaproteobacteria</taxon>
        <taxon>Hyphomicrobiales</taxon>
        <taxon>Rhizobiaceae</taxon>
        <taxon>Rhizobium/Agrobacterium group</taxon>
        <taxon>Rhizobium</taxon>
    </lineage>
</organism>
<dbReference type="GO" id="GO:0005829">
    <property type="term" value="C:cytosol"/>
    <property type="evidence" value="ECO:0007669"/>
    <property type="project" value="TreeGrafter"/>
</dbReference>
<dbReference type="RefSeq" id="WP_310866305.1">
    <property type="nucleotide sequence ID" value="NZ_JAVLSF010000563.1"/>
</dbReference>
<dbReference type="Proteomes" id="UP001268610">
    <property type="component" value="Unassembled WGS sequence"/>
</dbReference>
<name>A0AAJ2GYE6_9HYPH</name>
<dbReference type="SUPFAM" id="SSF143456">
    <property type="entry name" value="VC0467-like"/>
    <property type="match status" value="1"/>
</dbReference>
<dbReference type="EMBL" id="JAVLSF010000563">
    <property type="protein sequence ID" value="MDR9778192.1"/>
    <property type="molecule type" value="Genomic_DNA"/>
</dbReference>
<sequence>MAKTYLTHCCLIAPPQLNDDFFAETIIYIARHDKQGAQGLIINRPSHIKINELLTDLDISIDVVKPHAVLEGG</sequence>
<dbReference type="Gene3D" id="3.40.1740.10">
    <property type="entry name" value="VC0467-like"/>
    <property type="match status" value="1"/>
</dbReference>
<evidence type="ECO:0000256" key="1">
    <source>
        <dbReference type="ARBA" id="ARBA00009600"/>
    </source>
</evidence>
<dbReference type="AlphaFoldDB" id="A0AAJ2GYE6"/>
<reference evidence="2" key="1">
    <citation type="submission" date="2023-04" db="EMBL/GenBank/DDBJ databases">
        <title>Genomic characterization of faba bean (Vicia faba) microsymbionts in Mexican soils.</title>
        <authorList>
            <person name="Rivera Orduna F.N."/>
            <person name="Guevara-Luna J."/>
            <person name="Yan J."/>
            <person name="Arroyo-Herrera I."/>
            <person name="Li Y."/>
            <person name="Vasquez-Murrieta M.S."/>
            <person name="Wang E.T."/>
        </authorList>
    </citation>
    <scope>NUCLEOTIDE SEQUENCE</scope>
    <source>
        <strain evidence="2">CH26</strain>
    </source>
</reference>
<evidence type="ECO:0000313" key="2">
    <source>
        <dbReference type="EMBL" id="MDR9778192.1"/>
    </source>
</evidence>
<proteinExistence type="inferred from homology"/>
<gene>
    <name evidence="2" type="ORF">RJJ65_37275</name>
</gene>
<dbReference type="Pfam" id="PF02622">
    <property type="entry name" value="DUF179"/>
    <property type="match status" value="1"/>
</dbReference>
<feature type="non-terminal residue" evidence="2">
    <location>
        <position position="73"/>
    </location>
</feature>
<protein>
    <submittedName>
        <fullName evidence="2">YqgE/AlgH family protein</fullName>
    </submittedName>
</protein>
<evidence type="ECO:0000313" key="3">
    <source>
        <dbReference type="Proteomes" id="UP001268610"/>
    </source>
</evidence>
<dbReference type="InterPro" id="IPR003774">
    <property type="entry name" value="AlgH-like"/>
</dbReference>
<comment type="similarity">
    <text evidence="1">Belongs to the UPF0301 (AlgH) family.</text>
</comment>